<dbReference type="SUPFAM" id="SSF56672">
    <property type="entry name" value="DNA/RNA polymerases"/>
    <property type="match status" value="1"/>
</dbReference>
<dbReference type="InterPro" id="IPR043128">
    <property type="entry name" value="Rev_trsase/Diguanyl_cyclase"/>
</dbReference>
<dbReference type="PANTHER" id="PTHR33064">
    <property type="entry name" value="POL PROTEIN"/>
    <property type="match status" value="1"/>
</dbReference>
<dbReference type="Proteomes" id="UP000269221">
    <property type="component" value="Unassembled WGS sequence"/>
</dbReference>
<name>A0A3M0KYM3_HIRRU</name>
<evidence type="ECO:0000256" key="1">
    <source>
        <dbReference type="ARBA" id="ARBA00010879"/>
    </source>
</evidence>
<dbReference type="Gene3D" id="3.10.10.10">
    <property type="entry name" value="HIV Type 1 Reverse Transcriptase, subunit A, domain 1"/>
    <property type="match status" value="1"/>
</dbReference>
<accession>A0A3M0KYM3</accession>
<protein>
    <recommendedName>
        <fullName evidence="2">ribonuclease H</fullName>
        <ecNumber evidence="2">3.1.26.4</ecNumber>
    </recommendedName>
</protein>
<evidence type="ECO:0000313" key="5">
    <source>
        <dbReference type="Proteomes" id="UP000269221"/>
    </source>
</evidence>
<dbReference type="EC" id="3.1.26.4" evidence="2"/>
<evidence type="ECO:0000256" key="2">
    <source>
        <dbReference type="ARBA" id="ARBA00012180"/>
    </source>
</evidence>
<dbReference type="EMBL" id="QRBI01000096">
    <property type="protein sequence ID" value="RMC18265.1"/>
    <property type="molecule type" value="Genomic_DNA"/>
</dbReference>
<evidence type="ECO:0000313" key="4">
    <source>
        <dbReference type="EMBL" id="RMC18265.1"/>
    </source>
</evidence>
<proteinExistence type="inferred from homology"/>
<dbReference type="Gene3D" id="3.30.70.270">
    <property type="match status" value="1"/>
</dbReference>
<keyword evidence="5" id="KW-1185">Reference proteome</keyword>
<dbReference type="AlphaFoldDB" id="A0A3M0KYM3"/>
<evidence type="ECO:0000259" key="3">
    <source>
        <dbReference type="PROSITE" id="PS50878"/>
    </source>
</evidence>
<dbReference type="GO" id="GO:0004523">
    <property type="term" value="F:RNA-DNA hybrid ribonuclease activity"/>
    <property type="evidence" value="ECO:0007669"/>
    <property type="project" value="UniProtKB-EC"/>
</dbReference>
<organism evidence="4 5">
    <name type="scientific">Hirundo rustica rustica</name>
    <dbReference type="NCBI Taxonomy" id="333673"/>
    <lineage>
        <taxon>Eukaryota</taxon>
        <taxon>Metazoa</taxon>
        <taxon>Chordata</taxon>
        <taxon>Craniata</taxon>
        <taxon>Vertebrata</taxon>
        <taxon>Euteleostomi</taxon>
        <taxon>Archelosauria</taxon>
        <taxon>Archosauria</taxon>
        <taxon>Dinosauria</taxon>
        <taxon>Saurischia</taxon>
        <taxon>Theropoda</taxon>
        <taxon>Coelurosauria</taxon>
        <taxon>Aves</taxon>
        <taxon>Neognathae</taxon>
        <taxon>Neoaves</taxon>
        <taxon>Telluraves</taxon>
        <taxon>Australaves</taxon>
        <taxon>Passeriformes</taxon>
        <taxon>Sylvioidea</taxon>
        <taxon>Hirundinidae</taxon>
        <taxon>Hirundo</taxon>
    </lineage>
</organism>
<dbReference type="OrthoDB" id="9421177at2759"/>
<dbReference type="SUPFAM" id="SSF48371">
    <property type="entry name" value="ARM repeat"/>
    <property type="match status" value="1"/>
</dbReference>
<reference evidence="4 5" key="1">
    <citation type="submission" date="2018-07" db="EMBL/GenBank/DDBJ databases">
        <title>A high quality draft genome assembly of the barn swallow (H. rustica rustica).</title>
        <authorList>
            <person name="Formenti G."/>
            <person name="Chiara M."/>
            <person name="Poveda L."/>
            <person name="Francoijs K.-J."/>
            <person name="Bonisoli-Alquati A."/>
            <person name="Canova L."/>
            <person name="Gianfranceschi L."/>
            <person name="Horner D.S."/>
            <person name="Saino N."/>
        </authorList>
    </citation>
    <scope>NUCLEOTIDE SEQUENCE [LARGE SCALE GENOMIC DNA]</scope>
    <source>
        <strain evidence="4">Chelidonia</strain>
        <tissue evidence="4">Blood</tissue>
    </source>
</reference>
<dbReference type="Pfam" id="PF23227">
    <property type="entry name" value="HEAT_MROH2B_C"/>
    <property type="match status" value="1"/>
</dbReference>
<dbReference type="InterPro" id="IPR011989">
    <property type="entry name" value="ARM-like"/>
</dbReference>
<dbReference type="InterPro" id="IPR016024">
    <property type="entry name" value="ARM-type_fold"/>
</dbReference>
<comment type="similarity">
    <text evidence="1">Belongs to the beta type-B retroviral polymerase family. HERV class-II K(HML-2) pol subfamily.</text>
</comment>
<dbReference type="PROSITE" id="PS50878">
    <property type="entry name" value="RT_POL"/>
    <property type="match status" value="1"/>
</dbReference>
<comment type="caution">
    <text evidence="4">The sequence shown here is derived from an EMBL/GenBank/DDBJ whole genome shotgun (WGS) entry which is preliminary data.</text>
</comment>
<gene>
    <name evidence="4" type="ORF">DUI87_04147</name>
</gene>
<dbReference type="InterPro" id="IPR000477">
    <property type="entry name" value="RT_dom"/>
</dbReference>
<dbReference type="Pfam" id="PF00078">
    <property type="entry name" value="RVT_1"/>
    <property type="match status" value="1"/>
</dbReference>
<dbReference type="PANTHER" id="PTHR33064:SF38">
    <property type="entry name" value="LRRGT00076-LIKE"/>
    <property type="match status" value="1"/>
</dbReference>
<sequence>MDHPSAASKCLGDLGTDTSAGKHMFVHCINRESYVHLSGAFQARRQDFLTRRFSEPSLLQVAINPVTDMEQRPPRVPKLAWLEEEEEGPGAAQAQETEEVQQFQPLQEETNLLGRDLQVQLGVGVIPKDGKMVVHIMKLTQGDIQEINPEVWATEGKYGCLDIPPIKREMQKDTPAIRVKQYPMSPEGRKGLASVIEHLLKENILEPCMSPHNTPILAIKKDEGKFRLVQDLREINKRTIARHPVVPNPYTLLSKIPREHTWFTVIDLKDAFWACPLAEECRDWFTFEWEHPDRGRKQQLRWTRLPQGYTESPNIFGQALETLLEQFSPKEGVQILQYVDDLLISGEKEKEVKDMFTKFTGLRRRNSSTAATVGTAKLNSGPIKFQAQPVNKDLTARSGNFDTAMNDHRAKAFLRSMTEHADIGNTDTRMAQGLTNTPVMPTPTVTHAPTMDFFEEHAVPPQEQATLVVWVIVQVPECHEAMIVYSSRLFVALLFHVVVTTQLTTSEELANFWRACQEEHRLPSDPKRFAVEVMKSLLFQLRCDNEVMAMERKHGWDRLLCAQTQHYAMGMLAREMRCVLIPACSRIAIHLLRLLSLQELSWDLPFLAFLVEVLDCLDLTKCGGSVLKVVSRYLLSECRDRNCLALRGLMVLSKDLWMARRMCCLSQNLLELLGDADGDVVFMTLNVFMNMLHNKNIRVSSTTAPKLAEALLVLFDNDDRHVQLLSIQLFCKVMELVVDEGKKPLGKIVNKSLNTLLIHCNDENQCVANASRKTLHCSAKFLNRADLEQLLKEQLMKSKKSNLQENRSQAAEHGLQENPEEPLRQAVIRFIGLLHLAEGQGKGEGCEEAGLASTWSCGDQAKHLWTVV</sequence>
<dbReference type="InterPro" id="IPR051320">
    <property type="entry name" value="Viral_Replic_Matur_Polypro"/>
</dbReference>
<dbReference type="InterPro" id="IPR043502">
    <property type="entry name" value="DNA/RNA_pol_sf"/>
</dbReference>
<dbReference type="Gene3D" id="1.25.10.10">
    <property type="entry name" value="Leucine-rich Repeat Variant"/>
    <property type="match status" value="1"/>
</dbReference>
<dbReference type="InterPro" id="IPR055406">
    <property type="entry name" value="HEAT_Maestro"/>
</dbReference>
<feature type="domain" description="Reverse transcriptase" evidence="3">
    <location>
        <begin position="200"/>
        <end position="390"/>
    </location>
</feature>